<dbReference type="Gene3D" id="3.90.1010.20">
    <property type="match status" value="1"/>
</dbReference>
<keyword evidence="4" id="KW-1185">Reference proteome</keyword>
<dbReference type="SMART" id="SM00900">
    <property type="entry name" value="FMN_bind"/>
    <property type="match status" value="1"/>
</dbReference>
<protein>
    <recommendedName>
        <fullName evidence="2">FMN-binding domain-containing protein</fullName>
    </recommendedName>
</protein>
<dbReference type="AlphaFoldDB" id="A0A8J3UN85"/>
<gene>
    <name evidence="3" type="ORF">Psi02_54870</name>
</gene>
<dbReference type="EMBL" id="BOOQ01000038">
    <property type="protein sequence ID" value="GII49063.1"/>
    <property type="molecule type" value="Genomic_DNA"/>
</dbReference>
<sequence length="176" mass="17725">MRRAILAVLATAVGLVLLLSFKPHEITALADPPAAISDKSSGSSGDMSGDGSPKKSNSSSTSGAKESVHQGNWTSAGAGAGATSGDKVVTGGIADTRWGPVQVEIVLSGGKLTGVNVLQAPDGNNRDFEINTQALPILNQETLSAQSGRIDSVSGATYTSEGYIASLQSAIDKAGL</sequence>
<dbReference type="RefSeq" id="WP_344054875.1">
    <property type="nucleotide sequence ID" value="NZ_BAAAKY010000051.1"/>
</dbReference>
<name>A0A8J3UN85_9ACTN</name>
<dbReference type="GO" id="GO:0010181">
    <property type="term" value="F:FMN binding"/>
    <property type="evidence" value="ECO:0007669"/>
    <property type="project" value="InterPro"/>
</dbReference>
<feature type="compositionally biased region" description="Low complexity" evidence="1">
    <location>
        <begin position="74"/>
        <end position="83"/>
    </location>
</feature>
<organism evidence="3 4">
    <name type="scientific">Planotetraspora silvatica</name>
    <dbReference type="NCBI Taxonomy" id="234614"/>
    <lineage>
        <taxon>Bacteria</taxon>
        <taxon>Bacillati</taxon>
        <taxon>Actinomycetota</taxon>
        <taxon>Actinomycetes</taxon>
        <taxon>Streptosporangiales</taxon>
        <taxon>Streptosporangiaceae</taxon>
        <taxon>Planotetraspora</taxon>
    </lineage>
</organism>
<dbReference type="GO" id="GO:0016020">
    <property type="term" value="C:membrane"/>
    <property type="evidence" value="ECO:0007669"/>
    <property type="project" value="InterPro"/>
</dbReference>
<reference evidence="3" key="1">
    <citation type="submission" date="2021-01" db="EMBL/GenBank/DDBJ databases">
        <title>Whole genome shotgun sequence of Planotetraspora silvatica NBRC 100141.</title>
        <authorList>
            <person name="Komaki H."/>
            <person name="Tamura T."/>
        </authorList>
    </citation>
    <scope>NUCLEOTIDE SEQUENCE</scope>
    <source>
        <strain evidence="3">NBRC 100141</strain>
    </source>
</reference>
<evidence type="ECO:0000313" key="4">
    <source>
        <dbReference type="Proteomes" id="UP000644610"/>
    </source>
</evidence>
<feature type="region of interest" description="Disordered" evidence="1">
    <location>
        <begin position="34"/>
        <end position="83"/>
    </location>
</feature>
<comment type="caution">
    <text evidence="3">The sequence shown here is derived from an EMBL/GenBank/DDBJ whole genome shotgun (WGS) entry which is preliminary data.</text>
</comment>
<evidence type="ECO:0000259" key="2">
    <source>
        <dbReference type="SMART" id="SM00900"/>
    </source>
</evidence>
<accession>A0A8J3UN85</accession>
<evidence type="ECO:0000313" key="3">
    <source>
        <dbReference type="EMBL" id="GII49063.1"/>
    </source>
</evidence>
<feature type="compositionally biased region" description="Low complexity" evidence="1">
    <location>
        <begin position="37"/>
        <end position="65"/>
    </location>
</feature>
<dbReference type="Proteomes" id="UP000644610">
    <property type="component" value="Unassembled WGS sequence"/>
</dbReference>
<proteinExistence type="predicted"/>
<evidence type="ECO:0000256" key="1">
    <source>
        <dbReference type="SAM" id="MobiDB-lite"/>
    </source>
</evidence>
<feature type="domain" description="FMN-binding" evidence="2">
    <location>
        <begin position="96"/>
        <end position="174"/>
    </location>
</feature>
<dbReference type="InterPro" id="IPR007329">
    <property type="entry name" value="FMN-bd"/>
</dbReference>
<dbReference type="Pfam" id="PF04205">
    <property type="entry name" value="FMN_bind"/>
    <property type="match status" value="1"/>
</dbReference>